<keyword evidence="1" id="KW-1133">Transmembrane helix</keyword>
<protein>
    <recommendedName>
        <fullName evidence="2">LytR/CpsA/Psr regulator C-terminal domain-containing protein</fullName>
    </recommendedName>
</protein>
<dbReference type="EMBL" id="MFKE01000005">
    <property type="protein sequence ID" value="OGG35785.1"/>
    <property type="molecule type" value="Genomic_DNA"/>
</dbReference>
<dbReference type="InterPro" id="IPR027381">
    <property type="entry name" value="LytR/CpsA/Psr_C"/>
</dbReference>
<proteinExistence type="predicted"/>
<accession>A0A1F6BFS5</accession>
<reference evidence="3 4" key="1">
    <citation type="journal article" date="2016" name="Nat. Commun.">
        <title>Thousands of microbial genomes shed light on interconnected biogeochemical processes in an aquifer system.</title>
        <authorList>
            <person name="Anantharaman K."/>
            <person name="Brown C.T."/>
            <person name="Hug L.A."/>
            <person name="Sharon I."/>
            <person name="Castelle C.J."/>
            <person name="Probst A.J."/>
            <person name="Thomas B.C."/>
            <person name="Singh A."/>
            <person name="Wilkins M.J."/>
            <person name="Karaoz U."/>
            <person name="Brodie E.L."/>
            <person name="Williams K.H."/>
            <person name="Hubbard S.S."/>
            <person name="Banfield J.F."/>
        </authorList>
    </citation>
    <scope>NUCLEOTIDE SEQUENCE [LARGE SCALE GENOMIC DNA]</scope>
</reference>
<evidence type="ECO:0000256" key="1">
    <source>
        <dbReference type="SAM" id="Phobius"/>
    </source>
</evidence>
<evidence type="ECO:0000259" key="2">
    <source>
        <dbReference type="Pfam" id="PF13399"/>
    </source>
</evidence>
<feature type="transmembrane region" description="Helical" evidence="1">
    <location>
        <begin position="12"/>
        <end position="32"/>
    </location>
</feature>
<dbReference type="Proteomes" id="UP000176186">
    <property type="component" value="Unassembled WGS sequence"/>
</dbReference>
<keyword evidence="1" id="KW-0472">Membrane</keyword>
<dbReference type="Pfam" id="PF13399">
    <property type="entry name" value="LytR_C"/>
    <property type="match status" value="1"/>
</dbReference>
<comment type="caution">
    <text evidence="3">The sequence shown here is derived from an EMBL/GenBank/DDBJ whole genome shotgun (WGS) entry which is preliminary data.</text>
</comment>
<sequence>MGVHRRHKSKALFVLPMAGVLLAGILLVWIFFPGQSSVYGRETIILAANPMTVFSWDNRTRNLLLVSFPADMTAEGTHGYGTYSLEAFWRLGEIDKKDGTVLSESVSEALGIPVRLFIGPKTGMFSAGQDPFTLVKQTFSFSNLWAYAAGRLRTNIHPRAFLSYIWLMSVTKPGRVDTFDFTRRPADIAREVELPDGSRQWVVDAALVDNAVKMTFEDDRVRQELVSVAVYNTTQIPSLGTRVARLLGHIGVGVVSVGNDAPEVSDCSLTGTLETLKTMSARVITDVLGCTQKEASETGRADLVVRIGSSYAKRFLPN</sequence>
<organism evidence="3 4">
    <name type="scientific">Candidatus Gottesmanbacteria bacterium RIFOXYB1_FULL_47_11</name>
    <dbReference type="NCBI Taxonomy" id="1798401"/>
    <lineage>
        <taxon>Bacteria</taxon>
        <taxon>Candidatus Gottesmaniibacteriota</taxon>
    </lineage>
</organism>
<name>A0A1F6BFS5_9BACT</name>
<keyword evidence="1" id="KW-0812">Transmembrane</keyword>
<gene>
    <name evidence="3" type="ORF">A2363_03620</name>
</gene>
<evidence type="ECO:0000313" key="3">
    <source>
        <dbReference type="EMBL" id="OGG35785.1"/>
    </source>
</evidence>
<evidence type="ECO:0000313" key="4">
    <source>
        <dbReference type="Proteomes" id="UP000176186"/>
    </source>
</evidence>
<feature type="domain" description="LytR/CpsA/Psr regulator C-terminal" evidence="2">
    <location>
        <begin position="226"/>
        <end position="311"/>
    </location>
</feature>
<dbReference type="AlphaFoldDB" id="A0A1F6BFS5"/>